<protein>
    <submittedName>
        <fullName evidence="1">Uncharacterized protein</fullName>
    </submittedName>
</protein>
<accession>A0A3P3WGL1</accession>
<dbReference type="Proteomes" id="UP000275719">
    <property type="component" value="Unassembled WGS sequence"/>
</dbReference>
<proteinExistence type="predicted"/>
<organism evidence="1 2">
    <name type="scientific">Paenimyroides tangerinum</name>
    <dbReference type="NCBI Taxonomy" id="2488728"/>
    <lineage>
        <taxon>Bacteria</taxon>
        <taxon>Pseudomonadati</taxon>
        <taxon>Bacteroidota</taxon>
        <taxon>Flavobacteriia</taxon>
        <taxon>Flavobacteriales</taxon>
        <taxon>Flavobacteriaceae</taxon>
        <taxon>Paenimyroides</taxon>
    </lineage>
</organism>
<reference evidence="1 2" key="1">
    <citation type="submission" date="2018-11" db="EMBL/GenBank/DDBJ databases">
        <title>Flavobacterium sp. nov., YIM 102701-2 draft genome.</title>
        <authorList>
            <person name="Li G."/>
            <person name="Jiang Y."/>
        </authorList>
    </citation>
    <scope>NUCLEOTIDE SEQUENCE [LARGE SCALE GENOMIC DNA]</scope>
    <source>
        <strain evidence="1 2">YIM 102701-2</strain>
    </source>
</reference>
<gene>
    <name evidence="1" type="ORF">EG240_01655</name>
</gene>
<dbReference type="RefSeq" id="WP_125016757.1">
    <property type="nucleotide sequence ID" value="NZ_RQVQ01000003.1"/>
</dbReference>
<name>A0A3P3WGL1_9FLAO</name>
<evidence type="ECO:0000313" key="1">
    <source>
        <dbReference type="EMBL" id="RRJ92749.1"/>
    </source>
</evidence>
<evidence type="ECO:0000313" key="2">
    <source>
        <dbReference type="Proteomes" id="UP000275719"/>
    </source>
</evidence>
<dbReference type="EMBL" id="RQVQ01000003">
    <property type="protein sequence ID" value="RRJ92749.1"/>
    <property type="molecule type" value="Genomic_DNA"/>
</dbReference>
<comment type="caution">
    <text evidence="1">The sequence shown here is derived from an EMBL/GenBank/DDBJ whole genome shotgun (WGS) entry which is preliminary data.</text>
</comment>
<sequence>MTTNYGQVRPLTAEEKREFAPIISDFETTSGAKLTQESVATMPDIETGKIVGYHLLNKNADSSKSDNLVSALLIVDRSGDRPRATILGTHIGSSDNNIDSISLKTKNLDIINESNEIHPIKYPTEPPTQNEEPEYQTMIATPSISNLSYKDGRITGSIDVTVGGIFSWDVIGFEIDINNRTFDWWWID</sequence>
<dbReference type="AlphaFoldDB" id="A0A3P3WGL1"/>
<keyword evidence="2" id="KW-1185">Reference proteome</keyword>